<gene>
    <name evidence="2" type="ORF">AAME72_15305</name>
</gene>
<evidence type="ECO:0000256" key="1">
    <source>
        <dbReference type="SAM" id="Phobius"/>
    </source>
</evidence>
<feature type="transmembrane region" description="Helical" evidence="1">
    <location>
        <begin position="29"/>
        <end position="54"/>
    </location>
</feature>
<name>A0AAU7G899_9MICO</name>
<accession>A0AAU7G899</accession>
<protein>
    <submittedName>
        <fullName evidence="2">Uncharacterized protein</fullName>
    </submittedName>
</protein>
<reference evidence="2" key="1">
    <citation type="submission" date="2024-05" db="EMBL/GenBank/DDBJ databases">
        <title>The Natural Products Discovery Center: Release of the First 8490 Sequenced Strains for Exploring Actinobacteria Biosynthetic Diversity.</title>
        <authorList>
            <person name="Kalkreuter E."/>
            <person name="Kautsar S.A."/>
            <person name="Yang D."/>
            <person name="Bader C.D."/>
            <person name="Teijaro C.N."/>
            <person name="Fluegel L."/>
            <person name="Davis C.M."/>
            <person name="Simpson J.R."/>
            <person name="Lauterbach L."/>
            <person name="Steele A.D."/>
            <person name="Gui C."/>
            <person name="Meng S."/>
            <person name="Li G."/>
            <person name="Viehrig K."/>
            <person name="Ye F."/>
            <person name="Su P."/>
            <person name="Kiefer A.F."/>
            <person name="Nichols A."/>
            <person name="Cepeda A.J."/>
            <person name="Yan W."/>
            <person name="Fan B."/>
            <person name="Jiang Y."/>
            <person name="Adhikari A."/>
            <person name="Zheng C.-J."/>
            <person name="Schuster L."/>
            <person name="Cowan T.M."/>
            <person name="Smanski M.J."/>
            <person name="Chevrette M.G."/>
            <person name="de Carvalho L.P.S."/>
            <person name="Shen B."/>
        </authorList>
    </citation>
    <scope>NUCLEOTIDE SEQUENCE</scope>
    <source>
        <strain evidence="2">NPDC080035</strain>
    </source>
</reference>
<sequence length="248" mass="25672">MSDEFADAFRDRVTEHIRSGPAPLAHRRVLIGAGVALGLVVGGAAAATATGLLATPGAQVTTPLQESRTVTSTGSGSVELGAMPKDATGATLSFRCLSLGTFVFDDGAGVTCTRTDDFRRPTTYFLGRSAIHGGRVTVTTSEGAGWTLTAAYASSETTAWGVNDSGQSYGAINDRGAPDLVAVTATNGRDGFVRRTDLEDADGTTAARSFTSPADALRWQEQNRGVVHRIPVFEADGTTRVGEFAIGG</sequence>
<keyword evidence="1" id="KW-1133">Transmembrane helix</keyword>
<dbReference type="RefSeq" id="WP_348787410.1">
    <property type="nucleotide sequence ID" value="NZ_CP157390.1"/>
</dbReference>
<keyword evidence="1" id="KW-0472">Membrane</keyword>
<dbReference type="AlphaFoldDB" id="A0AAU7G899"/>
<dbReference type="EMBL" id="CP157390">
    <property type="protein sequence ID" value="XBM47437.1"/>
    <property type="molecule type" value="Genomic_DNA"/>
</dbReference>
<organism evidence="2">
    <name type="scientific">Leifsonia sp. NPDC080035</name>
    <dbReference type="NCBI Taxonomy" id="3143936"/>
    <lineage>
        <taxon>Bacteria</taxon>
        <taxon>Bacillati</taxon>
        <taxon>Actinomycetota</taxon>
        <taxon>Actinomycetes</taxon>
        <taxon>Micrococcales</taxon>
        <taxon>Microbacteriaceae</taxon>
        <taxon>Leifsonia</taxon>
    </lineage>
</organism>
<evidence type="ECO:0000313" key="2">
    <source>
        <dbReference type="EMBL" id="XBM47437.1"/>
    </source>
</evidence>
<proteinExistence type="predicted"/>
<keyword evidence="1" id="KW-0812">Transmembrane</keyword>